<keyword evidence="2" id="KW-0808">Transferase</keyword>
<evidence type="ECO:0000256" key="2">
    <source>
        <dbReference type="ARBA" id="ARBA00022679"/>
    </source>
</evidence>
<comment type="caution">
    <text evidence="9">The sequence shown here is derived from an EMBL/GenBank/DDBJ whole genome shotgun (WGS) entry which is preliminary data.</text>
</comment>
<dbReference type="CDD" id="cd09274">
    <property type="entry name" value="RNase_HI_RT_Ty3"/>
    <property type="match status" value="1"/>
</dbReference>
<proteinExistence type="predicted"/>
<dbReference type="AlphaFoldDB" id="A0A2J7REV7"/>
<dbReference type="SUPFAM" id="SSF56672">
    <property type="entry name" value="DNA/RNA polymerases"/>
    <property type="match status" value="1"/>
</dbReference>
<dbReference type="Pfam" id="PF17917">
    <property type="entry name" value="RT_RNaseH"/>
    <property type="match status" value="1"/>
</dbReference>
<sequence>VFEQFKKFNVKIEPDKCEFLRPELTYLGHVISKEGVKPDPKKIEAVVRFPAPEKQKDVKAFLGLTGYYRKFIPHYSTIAKPLTTLLTKDTPWRWNSEGQESFDLLKAKLVEFPILQYPDFQQTFLLTTDASGYGLGAVLSQGTVGKDKPIAYASRTLNSAELNYSTVEKECLAIIWACKHFRPYLLGRKFQILTDHRGLTWIFRVKDPRSRLLRWKLFLGEFDYEIKYKPGRQNTNADSLSRYPVMAIETEELTPDRKARIINEMHSDPVGGHQGINRTVDRIKLYTSWSNMAEDVANYIKTCEICQKMKHSKENRCQLQITDTQAEPWKKLHLDIVGPLPCTEEGHKYILTCQDNLSKYLIAEPLINQTVEEVSEALVHRVFLVYGIPGIILTDQGSNFMSEAFKEICKLFRIEKLNTVAYHPESNGALERSHKTLITYLRSYVDSKPSNWNQWLHFACFMFNTTPHSITQYSPYELLFGRKCNLPGELEQKIQPLYNYDDIVKVIRHRLQESHHIAQRNLMKFKEHQHVKTQSKEVSKDIKLNDLILVKKEQRKHKLEPIWEGPYEVKELKYPNLVIQRVGKRKREKVHMNQIKMFHCSQENQDEVTSSLDFE</sequence>
<protein>
    <recommendedName>
        <fullName evidence="1">RNA-directed DNA polymerase</fullName>
        <ecNumber evidence="1">2.7.7.49</ecNumber>
    </recommendedName>
</protein>
<dbReference type="Proteomes" id="UP000235965">
    <property type="component" value="Unassembled WGS sequence"/>
</dbReference>
<organism evidence="9 10">
    <name type="scientific">Cryptotermes secundus</name>
    <dbReference type="NCBI Taxonomy" id="105785"/>
    <lineage>
        <taxon>Eukaryota</taxon>
        <taxon>Metazoa</taxon>
        <taxon>Ecdysozoa</taxon>
        <taxon>Arthropoda</taxon>
        <taxon>Hexapoda</taxon>
        <taxon>Insecta</taxon>
        <taxon>Pterygota</taxon>
        <taxon>Neoptera</taxon>
        <taxon>Polyneoptera</taxon>
        <taxon>Dictyoptera</taxon>
        <taxon>Blattodea</taxon>
        <taxon>Blattoidea</taxon>
        <taxon>Termitoidae</taxon>
        <taxon>Kalotermitidae</taxon>
        <taxon>Cryptotermitinae</taxon>
        <taxon>Cryptotermes</taxon>
    </lineage>
</organism>
<dbReference type="Gene3D" id="1.10.340.70">
    <property type="match status" value="1"/>
</dbReference>
<evidence type="ECO:0000256" key="4">
    <source>
        <dbReference type="ARBA" id="ARBA00022722"/>
    </source>
</evidence>
<accession>A0A2J7REV7</accession>
<evidence type="ECO:0000256" key="5">
    <source>
        <dbReference type="ARBA" id="ARBA00022759"/>
    </source>
</evidence>
<dbReference type="InterPro" id="IPR043502">
    <property type="entry name" value="DNA/RNA_pol_sf"/>
</dbReference>
<feature type="non-terminal residue" evidence="9">
    <location>
        <position position="1"/>
    </location>
</feature>
<dbReference type="FunFam" id="3.30.420.10:FF:000032">
    <property type="entry name" value="Retrovirus-related Pol polyprotein from transposon 297-like Protein"/>
    <property type="match status" value="1"/>
</dbReference>
<evidence type="ECO:0000256" key="1">
    <source>
        <dbReference type="ARBA" id="ARBA00012493"/>
    </source>
</evidence>
<dbReference type="GO" id="GO:0016787">
    <property type="term" value="F:hydrolase activity"/>
    <property type="evidence" value="ECO:0007669"/>
    <property type="project" value="UniProtKB-KW"/>
</dbReference>
<dbReference type="InParanoid" id="A0A2J7REV7"/>
<keyword evidence="7" id="KW-0695">RNA-directed DNA polymerase</keyword>
<dbReference type="Pfam" id="PF00665">
    <property type="entry name" value="rve"/>
    <property type="match status" value="1"/>
</dbReference>
<keyword evidence="6" id="KW-0378">Hydrolase</keyword>
<dbReference type="InterPro" id="IPR041588">
    <property type="entry name" value="Integrase_H2C2"/>
</dbReference>
<dbReference type="GO" id="GO:0003676">
    <property type="term" value="F:nucleic acid binding"/>
    <property type="evidence" value="ECO:0007669"/>
    <property type="project" value="InterPro"/>
</dbReference>
<dbReference type="InterPro" id="IPR012337">
    <property type="entry name" value="RNaseH-like_sf"/>
</dbReference>
<dbReference type="EC" id="2.7.7.49" evidence="1"/>
<dbReference type="InterPro" id="IPR036397">
    <property type="entry name" value="RNaseH_sf"/>
</dbReference>
<dbReference type="OrthoDB" id="8052391at2759"/>
<reference evidence="9 10" key="1">
    <citation type="submission" date="2017-12" db="EMBL/GenBank/DDBJ databases">
        <title>Hemimetabolous genomes reveal molecular basis of termite eusociality.</title>
        <authorList>
            <person name="Harrison M.C."/>
            <person name="Jongepier E."/>
            <person name="Robertson H.M."/>
            <person name="Arning N."/>
            <person name="Bitard-Feildel T."/>
            <person name="Chao H."/>
            <person name="Childers C.P."/>
            <person name="Dinh H."/>
            <person name="Doddapaneni H."/>
            <person name="Dugan S."/>
            <person name="Gowin J."/>
            <person name="Greiner C."/>
            <person name="Han Y."/>
            <person name="Hu H."/>
            <person name="Hughes D.S.T."/>
            <person name="Huylmans A.-K."/>
            <person name="Kemena C."/>
            <person name="Kremer L.P.M."/>
            <person name="Lee S.L."/>
            <person name="Lopez-Ezquerra A."/>
            <person name="Mallet L."/>
            <person name="Monroy-Kuhn J.M."/>
            <person name="Moser A."/>
            <person name="Murali S.C."/>
            <person name="Muzny D.M."/>
            <person name="Otani S."/>
            <person name="Piulachs M.-D."/>
            <person name="Poelchau M."/>
            <person name="Qu J."/>
            <person name="Schaub F."/>
            <person name="Wada-Katsumata A."/>
            <person name="Worley K.C."/>
            <person name="Xie Q."/>
            <person name="Ylla G."/>
            <person name="Poulsen M."/>
            <person name="Gibbs R.A."/>
            <person name="Schal C."/>
            <person name="Richards S."/>
            <person name="Belles X."/>
            <person name="Korb J."/>
            <person name="Bornberg-Bauer E."/>
        </authorList>
    </citation>
    <scope>NUCLEOTIDE SEQUENCE [LARGE SCALE GENOMIC DNA]</scope>
    <source>
        <tissue evidence="9">Whole body</tissue>
    </source>
</reference>
<dbReference type="InterPro" id="IPR050951">
    <property type="entry name" value="Retrovirus_Pol_polyprotein"/>
</dbReference>
<evidence type="ECO:0000259" key="8">
    <source>
        <dbReference type="PROSITE" id="PS50994"/>
    </source>
</evidence>
<dbReference type="GO" id="GO:0003964">
    <property type="term" value="F:RNA-directed DNA polymerase activity"/>
    <property type="evidence" value="ECO:0007669"/>
    <property type="project" value="UniProtKB-KW"/>
</dbReference>
<dbReference type="InterPro" id="IPR001584">
    <property type="entry name" value="Integrase_cat-core"/>
</dbReference>
<dbReference type="InterPro" id="IPR043128">
    <property type="entry name" value="Rev_trsase/Diguanyl_cyclase"/>
</dbReference>
<feature type="domain" description="Integrase catalytic" evidence="8">
    <location>
        <begin position="324"/>
        <end position="483"/>
    </location>
</feature>
<dbReference type="FunFam" id="3.10.20.370:FF:000001">
    <property type="entry name" value="Retrovirus-related Pol polyprotein from transposon 17.6-like protein"/>
    <property type="match status" value="1"/>
</dbReference>
<dbReference type="Gene3D" id="3.30.70.270">
    <property type="match status" value="2"/>
</dbReference>
<evidence type="ECO:0000256" key="7">
    <source>
        <dbReference type="ARBA" id="ARBA00022918"/>
    </source>
</evidence>
<dbReference type="EMBL" id="NEVH01004431">
    <property type="protein sequence ID" value="PNF39366.1"/>
    <property type="molecule type" value="Genomic_DNA"/>
</dbReference>
<dbReference type="GO" id="GO:0042575">
    <property type="term" value="C:DNA polymerase complex"/>
    <property type="evidence" value="ECO:0007669"/>
    <property type="project" value="UniProtKB-ARBA"/>
</dbReference>
<dbReference type="GO" id="GO:0004519">
    <property type="term" value="F:endonuclease activity"/>
    <property type="evidence" value="ECO:0007669"/>
    <property type="project" value="UniProtKB-KW"/>
</dbReference>
<evidence type="ECO:0000313" key="9">
    <source>
        <dbReference type="EMBL" id="PNF39366.1"/>
    </source>
</evidence>
<keyword evidence="10" id="KW-1185">Reference proteome</keyword>
<dbReference type="STRING" id="105785.A0A2J7REV7"/>
<dbReference type="Gene3D" id="3.10.20.370">
    <property type="match status" value="1"/>
</dbReference>
<dbReference type="PROSITE" id="PS50994">
    <property type="entry name" value="INTEGRASE"/>
    <property type="match status" value="1"/>
</dbReference>
<evidence type="ECO:0000256" key="3">
    <source>
        <dbReference type="ARBA" id="ARBA00022695"/>
    </source>
</evidence>
<name>A0A2J7REV7_9NEOP</name>
<keyword evidence="4" id="KW-0540">Nuclease</keyword>
<dbReference type="FunFam" id="3.30.70.270:FF:000026">
    <property type="entry name" value="Transposon Ty3-G Gag-Pol polyprotein"/>
    <property type="match status" value="1"/>
</dbReference>
<dbReference type="PANTHER" id="PTHR37984:SF5">
    <property type="entry name" value="PROTEIN NYNRIN-LIKE"/>
    <property type="match status" value="1"/>
</dbReference>
<dbReference type="Pfam" id="PF17921">
    <property type="entry name" value="Integrase_H2C2"/>
    <property type="match status" value="1"/>
</dbReference>
<dbReference type="GO" id="GO:0015074">
    <property type="term" value="P:DNA integration"/>
    <property type="evidence" value="ECO:0007669"/>
    <property type="project" value="InterPro"/>
</dbReference>
<keyword evidence="5" id="KW-0255">Endonuclease</keyword>
<evidence type="ECO:0000256" key="6">
    <source>
        <dbReference type="ARBA" id="ARBA00022801"/>
    </source>
</evidence>
<dbReference type="InterPro" id="IPR041373">
    <property type="entry name" value="RT_RNaseH"/>
</dbReference>
<dbReference type="SUPFAM" id="SSF53098">
    <property type="entry name" value="Ribonuclease H-like"/>
    <property type="match status" value="1"/>
</dbReference>
<gene>
    <name evidence="9" type="ORF">B7P43_G14085</name>
</gene>
<keyword evidence="3" id="KW-0548">Nucleotidyltransferase</keyword>
<evidence type="ECO:0000313" key="10">
    <source>
        <dbReference type="Proteomes" id="UP000235965"/>
    </source>
</evidence>
<dbReference type="Gene3D" id="3.30.420.10">
    <property type="entry name" value="Ribonuclease H-like superfamily/Ribonuclease H"/>
    <property type="match status" value="1"/>
</dbReference>
<dbReference type="PANTHER" id="PTHR37984">
    <property type="entry name" value="PROTEIN CBG26694"/>
    <property type="match status" value="1"/>
</dbReference>